<dbReference type="Proteomes" id="UP000057981">
    <property type="component" value="Chromosome"/>
</dbReference>
<dbReference type="Pfam" id="PF00356">
    <property type="entry name" value="LacI"/>
    <property type="match status" value="1"/>
</dbReference>
<name>A0A0P0D3W2_9FLAO</name>
<accession>A0A0P0D3W2</accession>
<evidence type="ECO:0000256" key="3">
    <source>
        <dbReference type="ARBA" id="ARBA00023163"/>
    </source>
</evidence>
<dbReference type="KEGG" id="ahz:APS56_06355"/>
<dbReference type="AlphaFoldDB" id="A0A0P0D3W2"/>
<organism evidence="5 6">
    <name type="scientific">Pseudalgibacter alginicilyticus</name>
    <dbReference type="NCBI Taxonomy" id="1736674"/>
    <lineage>
        <taxon>Bacteria</taxon>
        <taxon>Pseudomonadati</taxon>
        <taxon>Bacteroidota</taxon>
        <taxon>Flavobacteriia</taxon>
        <taxon>Flavobacteriales</taxon>
        <taxon>Flavobacteriaceae</taxon>
        <taxon>Pseudalgibacter</taxon>
    </lineage>
</organism>
<dbReference type="PANTHER" id="PTHR30146">
    <property type="entry name" value="LACI-RELATED TRANSCRIPTIONAL REPRESSOR"/>
    <property type="match status" value="1"/>
</dbReference>
<gene>
    <name evidence="5" type="ORF">APS56_06355</name>
</gene>
<dbReference type="RefSeq" id="WP_054726167.1">
    <property type="nucleotide sequence ID" value="NZ_CP012898.1"/>
</dbReference>
<dbReference type="Pfam" id="PF13407">
    <property type="entry name" value="Peripla_BP_4"/>
    <property type="match status" value="1"/>
</dbReference>
<dbReference type="SUPFAM" id="SSF47413">
    <property type="entry name" value="lambda repressor-like DNA-binding domains"/>
    <property type="match status" value="1"/>
</dbReference>
<feature type="domain" description="HTH lacI-type" evidence="4">
    <location>
        <begin position="8"/>
        <end position="62"/>
    </location>
</feature>
<dbReference type="PANTHER" id="PTHR30146:SF144">
    <property type="entry name" value="LACI-FAMILY TRANSCRIPTION REGULATOR"/>
    <property type="match status" value="1"/>
</dbReference>
<dbReference type="PATRIC" id="fig|1736674.3.peg.1298"/>
<dbReference type="GO" id="GO:0003700">
    <property type="term" value="F:DNA-binding transcription factor activity"/>
    <property type="evidence" value="ECO:0007669"/>
    <property type="project" value="TreeGrafter"/>
</dbReference>
<dbReference type="GO" id="GO:0000976">
    <property type="term" value="F:transcription cis-regulatory region binding"/>
    <property type="evidence" value="ECO:0007669"/>
    <property type="project" value="TreeGrafter"/>
</dbReference>
<dbReference type="InterPro" id="IPR000843">
    <property type="entry name" value="HTH_LacI"/>
</dbReference>
<evidence type="ECO:0000256" key="1">
    <source>
        <dbReference type="ARBA" id="ARBA00023015"/>
    </source>
</evidence>
<sequence>MGKDERVIGIKDVAKAANVALATVDRVIHNRAGVSKKTKEKVLKVIDKMGYQPNILASNLSKSKKIVLGVLLPEISEESGYWEFPMKGIIKAQKELAQYRIKIKIYNFKQNNNEEIRKRILELINSDIQGLILTSKFADEIEILLADCKQKNRPYVFIDSNIRKIDSLCSIQQPLFESGELAAQLFNYCFTKGEILILHLKKTMDTEDIIGLKEKGMNAYLSDNNQAIVTKSLIIPDFNENGFENVLTKTLGDNPQIKGIFIPNSKVAYIAKYFKKREGKKIYLIGYDFFYDDIEFLENNIIDFLICQRPEEQGYLAVVKLFEHLILKKEVEKEIIMPLDIITKKNYKYY</sequence>
<dbReference type="InterPro" id="IPR028082">
    <property type="entry name" value="Peripla_BP_I"/>
</dbReference>
<evidence type="ECO:0000313" key="6">
    <source>
        <dbReference type="Proteomes" id="UP000057981"/>
    </source>
</evidence>
<dbReference type="SUPFAM" id="SSF53822">
    <property type="entry name" value="Periplasmic binding protein-like I"/>
    <property type="match status" value="1"/>
</dbReference>
<keyword evidence="3" id="KW-0804">Transcription</keyword>
<evidence type="ECO:0000256" key="2">
    <source>
        <dbReference type="ARBA" id="ARBA00023125"/>
    </source>
</evidence>
<dbReference type="Gene3D" id="3.40.50.2300">
    <property type="match status" value="2"/>
</dbReference>
<dbReference type="OrthoDB" id="628703at2"/>
<dbReference type="CDD" id="cd01392">
    <property type="entry name" value="HTH_LacI"/>
    <property type="match status" value="1"/>
</dbReference>
<dbReference type="EMBL" id="CP012898">
    <property type="protein sequence ID" value="ALJ04768.1"/>
    <property type="molecule type" value="Genomic_DNA"/>
</dbReference>
<proteinExistence type="predicted"/>
<dbReference type="Gene3D" id="1.10.260.40">
    <property type="entry name" value="lambda repressor-like DNA-binding domains"/>
    <property type="match status" value="1"/>
</dbReference>
<dbReference type="InterPro" id="IPR025997">
    <property type="entry name" value="SBP_2_dom"/>
</dbReference>
<protein>
    <recommendedName>
        <fullName evidence="4">HTH lacI-type domain-containing protein</fullName>
    </recommendedName>
</protein>
<reference evidence="5 6" key="1">
    <citation type="submission" date="2015-10" db="EMBL/GenBank/DDBJ databases">
        <authorList>
            <person name="Gilbert D.G."/>
        </authorList>
    </citation>
    <scope>NUCLEOTIDE SEQUENCE [LARGE SCALE GENOMIC DNA]</scope>
    <source>
        <strain evidence="6">HZ-22</strain>
    </source>
</reference>
<dbReference type="SMART" id="SM00354">
    <property type="entry name" value="HTH_LACI"/>
    <property type="match status" value="1"/>
</dbReference>
<dbReference type="InterPro" id="IPR010982">
    <property type="entry name" value="Lambda_DNA-bd_dom_sf"/>
</dbReference>
<keyword evidence="6" id="KW-1185">Reference proteome</keyword>
<keyword evidence="2" id="KW-0238">DNA-binding</keyword>
<dbReference type="PROSITE" id="PS50932">
    <property type="entry name" value="HTH_LACI_2"/>
    <property type="match status" value="1"/>
</dbReference>
<keyword evidence="1" id="KW-0805">Transcription regulation</keyword>
<evidence type="ECO:0000313" key="5">
    <source>
        <dbReference type="EMBL" id="ALJ04768.1"/>
    </source>
</evidence>
<dbReference type="STRING" id="1736674.APS56_06355"/>
<evidence type="ECO:0000259" key="4">
    <source>
        <dbReference type="PROSITE" id="PS50932"/>
    </source>
</evidence>